<feature type="non-terminal residue" evidence="2">
    <location>
        <position position="57"/>
    </location>
</feature>
<reference evidence="2" key="1">
    <citation type="submission" date="2020-02" db="EMBL/GenBank/DDBJ databases">
        <authorList>
            <person name="Meier V. D."/>
        </authorList>
    </citation>
    <scope>NUCLEOTIDE SEQUENCE</scope>
    <source>
        <strain evidence="2">AVDCRST_MAG67</strain>
    </source>
</reference>
<feature type="non-terminal residue" evidence="2">
    <location>
        <position position="1"/>
    </location>
</feature>
<proteinExistence type="predicted"/>
<feature type="compositionally biased region" description="Basic and acidic residues" evidence="1">
    <location>
        <begin position="1"/>
        <end position="22"/>
    </location>
</feature>
<dbReference type="EMBL" id="CADCVQ010000050">
    <property type="protein sequence ID" value="CAA9483002.1"/>
    <property type="molecule type" value="Genomic_DNA"/>
</dbReference>
<protein>
    <submittedName>
        <fullName evidence="2">Uncharacterized protein</fullName>
    </submittedName>
</protein>
<dbReference type="AlphaFoldDB" id="A0A6J4RVF2"/>
<evidence type="ECO:0000313" key="2">
    <source>
        <dbReference type="EMBL" id="CAA9483002.1"/>
    </source>
</evidence>
<organism evidence="2">
    <name type="scientific">uncultured Solirubrobacteraceae bacterium</name>
    <dbReference type="NCBI Taxonomy" id="1162706"/>
    <lineage>
        <taxon>Bacteria</taxon>
        <taxon>Bacillati</taxon>
        <taxon>Actinomycetota</taxon>
        <taxon>Thermoleophilia</taxon>
        <taxon>Solirubrobacterales</taxon>
        <taxon>Solirubrobacteraceae</taxon>
        <taxon>environmental samples</taxon>
    </lineage>
</organism>
<gene>
    <name evidence="2" type="ORF">AVDCRST_MAG67-1071</name>
</gene>
<sequence length="57" mass="6049">APRRDAPAVGGDGRDRARDARTHPRRGWRAADARDGAGPAVRGGRRRSLLLHLAGAV</sequence>
<feature type="region of interest" description="Disordered" evidence="1">
    <location>
        <begin position="1"/>
        <end position="43"/>
    </location>
</feature>
<evidence type="ECO:0000256" key="1">
    <source>
        <dbReference type="SAM" id="MobiDB-lite"/>
    </source>
</evidence>
<name>A0A6J4RVF2_9ACTN</name>
<accession>A0A6J4RVF2</accession>